<gene>
    <name evidence="6" type="ORF">ACFO60_06890</name>
</gene>
<feature type="DNA-binding region" description="H-T-H motif" evidence="4">
    <location>
        <begin position="53"/>
        <end position="72"/>
    </location>
</feature>
<evidence type="ECO:0000259" key="5">
    <source>
        <dbReference type="PROSITE" id="PS50977"/>
    </source>
</evidence>
<dbReference type="PANTHER" id="PTHR30055:SF151">
    <property type="entry name" value="TRANSCRIPTIONAL REGULATORY PROTEIN"/>
    <property type="match status" value="1"/>
</dbReference>
<dbReference type="InterPro" id="IPR050109">
    <property type="entry name" value="HTH-type_TetR-like_transc_reg"/>
</dbReference>
<dbReference type="SUPFAM" id="SSF46689">
    <property type="entry name" value="Homeodomain-like"/>
    <property type="match status" value="1"/>
</dbReference>
<dbReference type="PROSITE" id="PS50977">
    <property type="entry name" value="HTH_TETR_2"/>
    <property type="match status" value="1"/>
</dbReference>
<dbReference type="SUPFAM" id="SSF48498">
    <property type="entry name" value="Tetracyclin repressor-like, C-terminal domain"/>
    <property type="match status" value="1"/>
</dbReference>
<evidence type="ECO:0000256" key="2">
    <source>
        <dbReference type="ARBA" id="ARBA00023125"/>
    </source>
</evidence>
<dbReference type="InterPro" id="IPR004111">
    <property type="entry name" value="Repressor_TetR_C"/>
</dbReference>
<feature type="domain" description="HTH tetR-type" evidence="5">
    <location>
        <begin position="30"/>
        <end position="90"/>
    </location>
</feature>
<reference evidence="7" key="1">
    <citation type="journal article" date="2019" name="Int. J. Syst. Evol. Microbiol.">
        <title>The Global Catalogue of Microorganisms (GCM) 10K type strain sequencing project: providing services to taxonomists for standard genome sequencing and annotation.</title>
        <authorList>
            <consortium name="The Broad Institute Genomics Platform"/>
            <consortium name="The Broad Institute Genome Sequencing Center for Infectious Disease"/>
            <person name="Wu L."/>
            <person name="Ma J."/>
        </authorList>
    </citation>
    <scope>NUCLEOTIDE SEQUENCE [LARGE SCALE GENOMIC DNA]</scope>
    <source>
        <strain evidence="7">CGMCC 4.7132</strain>
    </source>
</reference>
<dbReference type="InterPro" id="IPR001647">
    <property type="entry name" value="HTH_TetR"/>
</dbReference>
<comment type="caution">
    <text evidence="6">The sequence shown here is derived from an EMBL/GenBank/DDBJ whole genome shotgun (WGS) entry which is preliminary data.</text>
</comment>
<organism evidence="6 7">
    <name type="scientific">Sphaerisporangium dianthi</name>
    <dbReference type="NCBI Taxonomy" id="1436120"/>
    <lineage>
        <taxon>Bacteria</taxon>
        <taxon>Bacillati</taxon>
        <taxon>Actinomycetota</taxon>
        <taxon>Actinomycetes</taxon>
        <taxon>Streptosporangiales</taxon>
        <taxon>Streptosporangiaceae</taxon>
        <taxon>Sphaerisporangium</taxon>
    </lineage>
</organism>
<evidence type="ECO:0000313" key="6">
    <source>
        <dbReference type="EMBL" id="MFC4530483.1"/>
    </source>
</evidence>
<sequence length="255" mass="27582">MGERQDGGAASRAGLVWSRVGPTAPARRPALTREQIVSAAIEIADAEGLGALSMRAIAVRLGAGTMSLYRHIPDKEDLLDLMVDEVYGMIELPEKPAAGWREVLAQIATQTRAVLRDHPWFVAAASSRAPLGPNALRHLECTLAALDGRGLRLPEMARMVGATTSYVTGFVLHELAGEEAKRRNGLTEEQWAASVRPYIADVVASGRYPTFGRLIEQEDEESDPDLDFAYGLDCLLDGFLPRLRDAGPAPSPRPS</sequence>
<dbReference type="InterPro" id="IPR036271">
    <property type="entry name" value="Tet_transcr_reg_TetR-rel_C_sf"/>
</dbReference>
<keyword evidence="1" id="KW-0805">Transcription regulation</keyword>
<keyword evidence="7" id="KW-1185">Reference proteome</keyword>
<keyword evidence="3" id="KW-0804">Transcription</keyword>
<dbReference type="EMBL" id="JBHSFP010000003">
    <property type="protein sequence ID" value="MFC4530483.1"/>
    <property type="molecule type" value="Genomic_DNA"/>
</dbReference>
<dbReference type="PANTHER" id="PTHR30055">
    <property type="entry name" value="HTH-TYPE TRANSCRIPTIONAL REGULATOR RUTR"/>
    <property type="match status" value="1"/>
</dbReference>
<dbReference type="Proteomes" id="UP001596004">
    <property type="component" value="Unassembled WGS sequence"/>
</dbReference>
<dbReference type="InterPro" id="IPR009057">
    <property type="entry name" value="Homeodomain-like_sf"/>
</dbReference>
<protein>
    <submittedName>
        <fullName evidence="6">TetR/AcrR family transcriptional regulator</fullName>
    </submittedName>
</protein>
<evidence type="ECO:0000256" key="3">
    <source>
        <dbReference type="ARBA" id="ARBA00023163"/>
    </source>
</evidence>
<accession>A0ABV9CCM5</accession>
<name>A0ABV9CCM5_9ACTN</name>
<dbReference type="Gene3D" id="1.10.10.60">
    <property type="entry name" value="Homeodomain-like"/>
    <property type="match status" value="1"/>
</dbReference>
<dbReference type="Pfam" id="PF02909">
    <property type="entry name" value="TetR_C_1"/>
    <property type="match status" value="1"/>
</dbReference>
<keyword evidence="2 4" id="KW-0238">DNA-binding</keyword>
<dbReference type="Gene3D" id="1.10.357.10">
    <property type="entry name" value="Tetracycline Repressor, domain 2"/>
    <property type="match status" value="1"/>
</dbReference>
<proteinExistence type="predicted"/>
<evidence type="ECO:0000313" key="7">
    <source>
        <dbReference type="Proteomes" id="UP001596004"/>
    </source>
</evidence>
<dbReference type="Pfam" id="PF00440">
    <property type="entry name" value="TetR_N"/>
    <property type="match status" value="1"/>
</dbReference>
<dbReference type="RefSeq" id="WP_380838341.1">
    <property type="nucleotide sequence ID" value="NZ_JBHSFP010000003.1"/>
</dbReference>
<evidence type="ECO:0000256" key="4">
    <source>
        <dbReference type="PROSITE-ProRule" id="PRU00335"/>
    </source>
</evidence>
<evidence type="ECO:0000256" key="1">
    <source>
        <dbReference type="ARBA" id="ARBA00023015"/>
    </source>
</evidence>